<dbReference type="Pfam" id="PF12705">
    <property type="entry name" value="PDDEXK_1"/>
    <property type="match status" value="1"/>
</dbReference>
<keyword evidence="1" id="KW-0540">Nuclease</keyword>
<evidence type="ECO:0000313" key="11">
    <source>
        <dbReference type="EMBL" id="QRG65883.1"/>
    </source>
</evidence>
<dbReference type="InterPro" id="IPR011604">
    <property type="entry name" value="PDDEXK-like_dom_sf"/>
</dbReference>
<dbReference type="InterPro" id="IPR011335">
    <property type="entry name" value="Restrct_endonuc-II-like"/>
</dbReference>
<keyword evidence="9" id="KW-0234">DNA repair</keyword>
<evidence type="ECO:0000256" key="8">
    <source>
        <dbReference type="ARBA" id="ARBA00023125"/>
    </source>
</evidence>
<evidence type="ECO:0000313" key="12">
    <source>
        <dbReference type="Proteomes" id="UP000596248"/>
    </source>
</evidence>
<keyword evidence="5" id="KW-0347">Helicase</keyword>
<sequence length="949" mass="108031">MSHSLLEKLRLMMEANPLQKKVLLTDRFAIGNQWAEQLGRMKGGHALNLHVRTPQAFLLEQARLDLFEKGLTYTNENERFWIIHALMHELGEKEDAYLPSSKLSPGILRSFHKAILEIRHAGLRSEQMVASHFENEQKGRYVQQLLERYEHYLQEHARVDDADLPQYVRPIRIPCMLIIEDVGELTPVQLAALKALAPSELCDLQEKGSAYDSDIELPQARIEFFHALGPVAETREIFRRMAERGIRWDEVEIIASDYRTYAPIIQSFTMNASIPCTFAQGLPAIFSKAGQAAVLFLDWLESDYRLALITHAIQKGILCFSEEERESIRILERSGIGWGRDRYPRLASQMHATHQERDLRAAQQCHRFFAGVLDQLPDDKAPWSMRDLLRGWLLFLEAAPNRTAYDSQVKQQVKQWEKLLADIHHFAGMSRAEVIRFGREMVEGLAVGAEGTPAPGKLMISSLQDGGQSGRKVTFLIGMDEDSWAGKEGQDPVLLDEERTKLSPHLRTSVEKGTRRIAKRSSRLQQINGACTCSFSSFRISDSKSSNPANEMLVAFRRDRDRLGASIEEMVEQLGRPVGYVHSANPVVLDQQERWMKRLTSPSDQLYQGTEEILSAYENLAEGEKAARARADLLIGAYEGVITPFEPTPVTSVSKLEMYARCPMQFFYQEVLRVRPKEVAAFDRTKWLSHTQRGSLLHAIFYRYAAHTRQEGGTHDLARLQTITEEELSRMRREVAAPSIHILQKESEEIRRDVEVFYAAEKKLGSSPCYLELPLHQPEEMFQVELSEELILPLRGYVDRVEEVESGRYRIIDYKTGSPRKYKESEFFSKGTQLQHAVYAAAVEQWLQKTGADPSAQVVDAVYSFPTSKGQGHQIIRTQDRRKETAALVSRLIESISQGIFPPTREPANCTSCAYGVACRKQAENVKEKREAAVNQQRLSPLLEVEDYA</sequence>
<dbReference type="RefSeq" id="WP_203352953.1">
    <property type="nucleotide sequence ID" value="NZ_CP069127.1"/>
</dbReference>
<feature type="domain" description="PD-(D/E)XK endonuclease-like" evidence="10">
    <location>
        <begin position="652"/>
        <end position="920"/>
    </location>
</feature>
<evidence type="ECO:0000256" key="4">
    <source>
        <dbReference type="ARBA" id="ARBA00022801"/>
    </source>
</evidence>
<reference evidence="11 12" key="1">
    <citation type="submission" date="2021-01" db="EMBL/GenBank/DDBJ databases">
        <title>Identification of strong promoters based on the transcriptome of Brevibacillus choshinensis.</title>
        <authorList>
            <person name="Yao D."/>
            <person name="Zhang K."/>
            <person name="Wu J."/>
        </authorList>
    </citation>
    <scope>NUCLEOTIDE SEQUENCE [LARGE SCALE GENOMIC DNA]</scope>
    <source>
        <strain evidence="11 12">HPD31-SP3</strain>
    </source>
</reference>
<protein>
    <submittedName>
        <fullName evidence="11">PD-(D/E)XK nuclease family protein</fullName>
    </submittedName>
</protein>
<dbReference type="EMBL" id="CP069127">
    <property type="protein sequence ID" value="QRG65883.1"/>
    <property type="molecule type" value="Genomic_DNA"/>
</dbReference>
<evidence type="ECO:0000259" key="10">
    <source>
        <dbReference type="Pfam" id="PF12705"/>
    </source>
</evidence>
<name>A0ABX7FI41_BRECH</name>
<keyword evidence="3" id="KW-0227">DNA damage</keyword>
<evidence type="ECO:0000256" key="2">
    <source>
        <dbReference type="ARBA" id="ARBA00022741"/>
    </source>
</evidence>
<keyword evidence="12" id="KW-1185">Reference proteome</keyword>
<evidence type="ECO:0000256" key="3">
    <source>
        <dbReference type="ARBA" id="ARBA00022763"/>
    </source>
</evidence>
<organism evidence="11 12">
    <name type="scientific">Brevibacillus choshinensis</name>
    <dbReference type="NCBI Taxonomy" id="54911"/>
    <lineage>
        <taxon>Bacteria</taxon>
        <taxon>Bacillati</taxon>
        <taxon>Bacillota</taxon>
        <taxon>Bacilli</taxon>
        <taxon>Bacillales</taxon>
        <taxon>Paenibacillaceae</taxon>
        <taxon>Brevibacillus</taxon>
    </lineage>
</organism>
<dbReference type="Proteomes" id="UP000596248">
    <property type="component" value="Chromosome"/>
</dbReference>
<keyword evidence="7" id="KW-0067">ATP-binding</keyword>
<keyword evidence="8" id="KW-0238">DNA-binding</keyword>
<evidence type="ECO:0000256" key="6">
    <source>
        <dbReference type="ARBA" id="ARBA00022839"/>
    </source>
</evidence>
<gene>
    <name evidence="11" type="ORF">JNE38_20165</name>
</gene>
<evidence type="ECO:0000256" key="9">
    <source>
        <dbReference type="ARBA" id="ARBA00023204"/>
    </source>
</evidence>
<dbReference type="Gene3D" id="3.90.320.10">
    <property type="match status" value="1"/>
</dbReference>
<accession>A0ABX7FI41</accession>
<proteinExistence type="predicted"/>
<dbReference type="InterPro" id="IPR038726">
    <property type="entry name" value="PDDEXK_AddAB-type"/>
</dbReference>
<evidence type="ECO:0000256" key="5">
    <source>
        <dbReference type="ARBA" id="ARBA00022806"/>
    </source>
</evidence>
<keyword evidence="4" id="KW-0378">Hydrolase</keyword>
<evidence type="ECO:0000256" key="1">
    <source>
        <dbReference type="ARBA" id="ARBA00022722"/>
    </source>
</evidence>
<dbReference type="SUPFAM" id="SSF52540">
    <property type="entry name" value="P-loop containing nucleoside triphosphate hydrolases"/>
    <property type="match status" value="1"/>
</dbReference>
<evidence type="ECO:0000256" key="7">
    <source>
        <dbReference type="ARBA" id="ARBA00022840"/>
    </source>
</evidence>
<keyword evidence="6" id="KW-0269">Exonuclease</keyword>
<dbReference type="InterPro" id="IPR027417">
    <property type="entry name" value="P-loop_NTPase"/>
</dbReference>
<dbReference type="SUPFAM" id="SSF52980">
    <property type="entry name" value="Restriction endonuclease-like"/>
    <property type="match status" value="1"/>
</dbReference>
<keyword evidence="2" id="KW-0547">Nucleotide-binding</keyword>